<dbReference type="GO" id="GO:0003713">
    <property type="term" value="F:transcription coactivator activity"/>
    <property type="evidence" value="ECO:0007669"/>
    <property type="project" value="TreeGrafter"/>
</dbReference>
<dbReference type="Gene3D" id="3.40.220.10">
    <property type="entry name" value="Leucine Aminopeptidase, subunit E, domain 1"/>
    <property type="match status" value="1"/>
</dbReference>
<evidence type="ECO:0000313" key="7">
    <source>
        <dbReference type="Proteomes" id="UP000030747"/>
    </source>
</evidence>
<dbReference type="GO" id="GO:0016172">
    <property type="term" value="F:antifreeze activity"/>
    <property type="evidence" value="ECO:0007669"/>
    <property type="project" value="InterPro"/>
</dbReference>
<dbReference type="Proteomes" id="UP000030747">
    <property type="component" value="Unassembled WGS sequence"/>
</dbReference>
<reference evidence="6" key="2">
    <citation type="submission" date="2013-10" db="EMBL/GenBank/DDBJ databases">
        <authorList>
            <person name="Aslett M."/>
        </authorList>
    </citation>
    <scope>NUCLEOTIDE SEQUENCE [LARGE SCALE GENOMIC DNA]</scope>
    <source>
        <strain evidence="6">Houghton</strain>
    </source>
</reference>
<evidence type="ECO:0000256" key="2">
    <source>
        <dbReference type="ARBA" id="ARBA00023076"/>
    </source>
</evidence>
<feature type="compositionally biased region" description="Pro residues" evidence="4">
    <location>
        <begin position="13"/>
        <end position="22"/>
    </location>
</feature>
<dbReference type="GO" id="GO:0045944">
    <property type="term" value="P:positive regulation of transcription by RNA polymerase II"/>
    <property type="evidence" value="ECO:0007669"/>
    <property type="project" value="TreeGrafter"/>
</dbReference>
<feature type="region of interest" description="Disordered" evidence="4">
    <location>
        <begin position="1"/>
        <end position="22"/>
    </location>
</feature>
<organism evidence="6 7">
    <name type="scientific">Eimeria tenella</name>
    <name type="common">Coccidian parasite</name>
    <dbReference type="NCBI Taxonomy" id="5802"/>
    <lineage>
        <taxon>Eukaryota</taxon>
        <taxon>Sar</taxon>
        <taxon>Alveolata</taxon>
        <taxon>Apicomplexa</taxon>
        <taxon>Conoidasida</taxon>
        <taxon>Coccidia</taxon>
        <taxon>Eucoccidiorida</taxon>
        <taxon>Eimeriorina</taxon>
        <taxon>Eimeriidae</taxon>
        <taxon>Eimeria</taxon>
    </lineage>
</organism>
<dbReference type="EMBL" id="HG675259">
    <property type="protein sequence ID" value="CDJ40750.1"/>
    <property type="molecule type" value="Genomic_DNA"/>
</dbReference>
<dbReference type="PROSITE" id="PS51154">
    <property type="entry name" value="MACRO"/>
    <property type="match status" value="1"/>
</dbReference>
<evidence type="ECO:0000256" key="3">
    <source>
        <dbReference type="SAM" id="Coils"/>
    </source>
</evidence>
<dbReference type="Pfam" id="PF01661">
    <property type="entry name" value="Macro"/>
    <property type="match status" value="1"/>
</dbReference>
<evidence type="ECO:0000313" key="6">
    <source>
        <dbReference type="EMBL" id="CDJ40750.1"/>
    </source>
</evidence>
<dbReference type="PANTHER" id="PTHR46007">
    <property type="entry name" value="MEDIATOR OF RNA POLYMERASE II TRANSCRIPTION SUBUNIT 12"/>
    <property type="match status" value="1"/>
</dbReference>
<feature type="domain" description="Macro" evidence="5">
    <location>
        <begin position="165"/>
        <end position="501"/>
    </location>
</feature>
<accession>U6KZ20</accession>
<evidence type="ECO:0000259" key="5">
    <source>
        <dbReference type="PROSITE" id="PS51154"/>
    </source>
</evidence>
<evidence type="ECO:0000256" key="4">
    <source>
        <dbReference type="SAM" id="MobiDB-lite"/>
    </source>
</evidence>
<dbReference type="PANTHER" id="PTHR46007:SF8">
    <property type="entry name" value="C2H2-TYPE DOMAIN-CONTAINING PROTEIN"/>
    <property type="match status" value="1"/>
</dbReference>
<feature type="coiled-coil region" evidence="3">
    <location>
        <begin position="378"/>
        <end position="412"/>
    </location>
</feature>
<dbReference type="OMA" id="EGPAREC"/>
<dbReference type="VEuPathDB" id="ToxoDB:ETH2_1257800"/>
<dbReference type="InterPro" id="IPR051647">
    <property type="entry name" value="Mediator_comp_sub12"/>
</dbReference>
<dbReference type="SUPFAM" id="SSF52949">
    <property type="entry name" value="Macro domain-like"/>
    <property type="match status" value="1"/>
</dbReference>
<dbReference type="InterPro" id="IPR000104">
    <property type="entry name" value="Antifreeze_1"/>
</dbReference>
<name>U6KZ20_EIMTE</name>
<dbReference type="RefSeq" id="XP_013231500.1">
    <property type="nucleotide sequence ID" value="XM_013376046.1"/>
</dbReference>
<gene>
    <name evidence="6" type="ORF">ETH_00015410</name>
</gene>
<keyword evidence="3" id="KW-0175">Coiled coil</keyword>
<dbReference type="AlphaFoldDB" id="U6KZ20"/>
<dbReference type="PRINTS" id="PR00308">
    <property type="entry name" value="ANTIFREEZEI"/>
</dbReference>
<dbReference type="GO" id="GO:0016592">
    <property type="term" value="C:mediator complex"/>
    <property type="evidence" value="ECO:0007669"/>
    <property type="project" value="TreeGrafter"/>
</dbReference>
<proteinExistence type="inferred from homology"/>
<dbReference type="InterPro" id="IPR002589">
    <property type="entry name" value="Macro_dom"/>
</dbReference>
<evidence type="ECO:0000256" key="1">
    <source>
        <dbReference type="ARBA" id="ARBA00006358"/>
    </source>
</evidence>
<dbReference type="GeneID" id="25252236"/>
<dbReference type="InterPro" id="IPR043472">
    <property type="entry name" value="Macro_dom-like"/>
</dbReference>
<protein>
    <recommendedName>
        <fullName evidence="5">Macro domain-containing protein</fullName>
    </recommendedName>
</protein>
<dbReference type="VEuPathDB" id="ToxoDB:ETH_00015410"/>
<dbReference type="OrthoDB" id="348956at2759"/>
<sequence length="507" mass="55167">MGSPHVGCRGGPPGAPVGGPPVPLRVASRGGLLEEHRWGHLRGPSQLLLLPAEQQQQQLLLLLLLSQQRHFRHIPTSGFPGFLEKRKLKKKKKEEPSSELQRLLLRRVEAFSKPVIAPSDPPLEMDSSRIPSALQVSSPLLPPHLLLPFQQQQQQQQQQQREEQPQELPAATSLWDSVALHLGDLSKLKSCGAVVGIDRSLRIYGEGRGFRGSAALFSAAGPWLEAFLQQQQQQQHVPLQQEQQQDAAAAAAAVDSFLATARQLHASLLPPKLQQQWPLSASAAADTAAAAAAAAATGAAAAARNAAAALNSASSDPVAAAAAAAAAAAEREPLPPQQLLRPGALVVTPGFGAPHLFLLHCVEPNAVLTQQQLLQQLLQLIDCDVAEARHQRKELQLQQQQQQQEFEQRRKERAPRLYLLECCYRRALAAAAALQLQTVTLPLLGTGAGGYPLHAAAYCAAAAAHRWLQQQQQQQQRLKIVFCTPERNEWKALDVNIRRRMQLFTPS</sequence>
<keyword evidence="2" id="KW-0047">Antifreeze protein</keyword>
<comment type="similarity">
    <text evidence="1">Belongs to the type-I AFP family.</text>
</comment>
<reference evidence="6" key="1">
    <citation type="submission" date="2013-10" db="EMBL/GenBank/DDBJ databases">
        <title>Genomic analysis of the causative agents of coccidiosis in chickens.</title>
        <authorList>
            <person name="Reid A.J."/>
            <person name="Blake D."/>
            <person name="Billington K."/>
            <person name="Browne H."/>
            <person name="Dunn M."/>
            <person name="Hung S."/>
            <person name="Kawahara F."/>
            <person name="Miranda-Saavedra D."/>
            <person name="Mourier T."/>
            <person name="Nagra H."/>
            <person name="Otto T.D."/>
            <person name="Rawlings N."/>
            <person name="Sanchez A."/>
            <person name="Sanders M."/>
            <person name="Subramaniam C."/>
            <person name="Tay Y."/>
            <person name="Dear P."/>
            <person name="Doerig C."/>
            <person name="Gruber A."/>
            <person name="Parkinson J."/>
            <person name="Shirley M."/>
            <person name="Wan K.L."/>
            <person name="Berriman M."/>
            <person name="Tomley F."/>
            <person name="Pain A."/>
        </authorList>
    </citation>
    <scope>NUCLEOTIDE SEQUENCE [LARGE SCALE GENOMIC DNA]</scope>
    <source>
        <strain evidence="6">Houghton</strain>
    </source>
</reference>
<keyword evidence="7" id="KW-1185">Reference proteome</keyword>